<dbReference type="AlphaFoldDB" id="A0A0H5QQZ1"/>
<accession>A0A0H5QQZ1</accession>
<sequence>MRMKDVFLWMQIMMLASINLSSRNQSLLVCGGDLVALKLIQSEQGKFRISSFDNFFWISSVENDIGRTCKKLQHMQKMVPVLEPFMGEIDWKPVLVCIKSAK</sequence>
<protein>
    <submittedName>
        <fullName evidence="2">Uncharacterized protein</fullName>
    </submittedName>
</protein>
<keyword evidence="1" id="KW-0732">Signal</keyword>
<reference evidence="2" key="1">
    <citation type="submission" date="2015-04" db="EMBL/GenBank/DDBJ databases">
        <title>The genome sequence of the plant pathogenic Rhizarian Plasmodiophora brassicae reveals insights in its biotrophic life cycle and the origin of chitin synthesis.</title>
        <authorList>
            <person name="Schwelm A."/>
            <person name="Fogelqvist J."/>
            <person name="Knaust A."/>
            <person name="Julke S."/>
            <person name="Lilja T."/>
            <person name="Dhandapani V."/>
            <person name="Bonilla-Rosso G."/>
            <person name="Karlsson M."/>
            <person name="Shevchenko A."/>
            <person name="Choi S.R."/>
            <person name="Kim H.G."/>
            <person name="Park J.Y."/>
            <person name="Lim Y.P."/>
            <person name="Ludwig-Muller J."/>
            <person name="Dixelius C."/>
        </authorList>
    </citation>
    <scope>NUCLEOTIDE SEQUENCE</scope>
    <source>
        <tissue evidence="2">Potato root galls</tissue>
    </source>
</reference>
<proteinExistence type="predicted"/>
<feature type="chain" id="PRO_5005222769" evidence="1">
    <location>
        <begin position="22"/>
        <end position="102"/>
    </location>
</feature>
<evidence type="ECO:0000313" key="2">
    <source>
        <dbReference type="EMBL" id="CRZ03896.1"/>
    </source>
</evidence>
<dbReference type="EMBL" id="HACM01003454">
    <property type="protein sequence ID" value="CRZ03896.1"/>
    <property type="molecule type" value="Transcribed_RNA"/>
</dbReference>
<organism evidence="2">
    <name type="scientific">Spongospora subterranea</name>
    <dbReference type="NCBI Taxonomy" id="70186"/>
    <lineage>
        <taxon>Eukaryota</taxon>
        <taxon>Sar</taxon>
        <taxon>Rhizaria</taxon>
        <taxon>Endomyxa</taxon>
        <taxon>Phytomyxea</taxon>
        <taxon>Plasmodiophorida</taxon>
        <taxon>Plasmodiophoridae</taxon>
        <taxon>Spongospora</taxon>
    </lineage>
</organism>
<feature type="signal peptide" evidence="1">
    <location>
        <begin position="1"/>
        <end position="21"/>
    </location>
</feature>
<name>A0A0H5QQZ1_9EUKA</name>
<evidence type="ECO:0000256" key="1">
    <source>
        <dbReference type="SAM" id="SignalP"/>
    </source>
</evidence>